<dbReference type="InterPro" id="IPR036097">
    <property type="entry name" value="HisK_dim/P_sf"/>
</dbReference>
<comment type="catalytic activity">
    <reaction evidence="1">
        <text>ATP + protein L-histidine = ADP + protein N-phospho-L-histidine.</text>
        <dbReference type="EC" id="2.7.13.3"/>
    </reaction>
</comment>
<dbReference type="SUPFAM" id="SSF47384">
    <property type="entry name" value="Homodimeric domain of signal transducing histidine kinase"/>
    <property type="match status" value="1"/>
</dbReference>
<dbReference type="InterPro" id="IPR003661">
    <property type="entry name" value="HisK_dim/P_dom"/>
</dbReference>
<keyword evidence="6" id="KW-1133">Transmembrane helix</keyword>
<dbReference type="Proteomes" id="UP000196655">
    <property type="component" value="Unassembled WGS sequence"/>
</dbReference>
<evidence type="ECO:0000313" key="9">
    <source>
        <dbReference type="Proteomes" id="UP000196655"/>
    </source>
</evidence>
<sequence length="277" mass="29700">MIERKEQAGPGSWPGRIVQRLRARPDSEHEMRFNGTGFAIAILVYLLGRGGADPDAIAVLFVYMSLNVCVLAHIPRHPGVCRPRRTFSILNDFISLYWVMHLGDAATTILFPIYLWVVLGNGFRFGLRFLTLATAVALASFGTLVATTPFWRSERALSAGLVAGILLVAFSAVPLIRKLLRAKQQAEAADEVKSFLLASVGHDLRTPLTAILGNGSGLQDTALDPAQREMTRRVVVAGQQVKTLLDGMAGGLDAGTAGAGLVDQPAPLPLGRPAPRA</sequence>
<name>A0A211YYI2_9PROT</name>
<dbReference type="GO" id="GO:0000155">
    <property type="term" value="F:phosphorelay sensor kinase activity"/>
    <property type="evidence" value="ECO:0007669"/>
    <property type="project" value="InterPro"/>
</dbReference>
<evidence type="ECO:0000256" key="2">
    <source>
        <dbReference type="ARBA" id="ARBA00012438"/>
    </source>
</evidence>
<keyword evidence="3" id="KW-0808">Transferase</keyword>
<feature type="transmembrane region" description="Helical" evidence="6">
    <location>
        <begin position="55"/>
        <end position="74"/>
    </location>
</feature>
<evidence type="ECO:0000256" key="3">
    <source>
        <dbReference type="ARBA" id="ARBA00022679"/>
    </source>
</evidence>
<feature type="transmembrane region" description="Helical" evidence="6">
    <location>
        <begin position="129"/>
        <end position="151"/>
    </location>
</feature>
<dbReference type="EMBL" id="NHON01000139">
    <property type="protein sequence ID" value="OWJ58072.1"/>
    <property type="molecule type" value="Genomic_DNA"/>
</dbReference>
<dbReference type="InterPro" id="IPR050736">
    <property type="entry name" value="Sensor_HK_Regulatory"/>
</dbReference>
<keyword evidence="9" id="KW-1185">Reference proteome</keyword>
<dbReference type="Gene3D" id="1.10.287.130">
    <property type="match status" value="1"/>
</dbReference>
<evidence type="ECO:0000256" key="4">
    <source>
        <dbReference type="ARBA" id="ARBA00022777"/>
    </source>
</evidence>
<keyword evidence="4" id="KW-0418">Kinase</keyword>
<comment type="caution">
    <text evidence="8">The sequence shown here is derived from an EMBL/GenBank/DDBJ whole genome shotgun (WGS) entry which is preliminary data.</text>
</comment>
<accession>A0A211YYI2</accession>
<protein>
    <recommendedName>
        <fullName evidence="2">histidine kinase</fullName>
        <ecNumber evidence="2">2.7.13.3</ecNumber>
    </recommendedName>
</protein>
<dbReference type="EC" id="2.7.13.3" evidence="2"/>
<dbReference type="PANTHER" id="PTHR43711:SF26">
    <property type="entry name" value="SENSOR HISTIDINE KINASE RCSC"/>
    <property type="match status" value="1"/>
</dbReference>
<keyword evidence="5" id="KW-0902">Two-component regulatory system</keyword>
<feature type="transmembrane region" description="Helical" evidence="6">
    <location>
        <begin position="157"/>
        <end position="176"/>
    </location>
</feature>
<feature type="transmembrane region" description="Helical" evidence="6">
    <location>
        <begin position="31"/>
        <end position="48"/>
    </location>
</feature>
<reference evidence="9" key="1">
    <citation type="submission" date="2017-05" db="EMBL/GenBank/DDBJ databases">
        <authorList>
            <person name="Macchi M."/>
            <person name="Festa S."/>
            <person name="Coppotelli B.M."/>
            <person name="Morelli I.S."/>
        </authorList>
    </citation>
    <scope>NUCLEOTIDE SEQUENCE [LARGE SCALE GENOMIC DNA]</scope>
    <source>
        <strain evidence="9">I</strain>
    </source>
</reference>
<gene>
    <name evidence="8" type="ORF">BWR60_33680</name>
</gene>
<keyword evidence="6" id="KW-0812">Transmembrane</keyword>
<dbReference type="OrthoDB" id="9764438at2"/>
<evidence type="ECO:0000256" key="1">
    <source>
        <dbReference type="ARBA" id="ARBA00000085"/>
    </source>
</evidence>
<dbReference type="CDD" id="cd00082">
    <property type="entry name" value="HisKA"/>
    <property type="match status" value="1"/>
</dbReference>
<evidence type="ECO:0000256" key="6">
    <source>
        <dbReference type="SAM" id="Phobius"/>
    </source>
</evidence>
<dbReference type="AlphaFoldDB" id="A0A211YYI2"/>
<keyword evidence="6" id="KW-0472">Membrane</keyword>
<feature type="domain" description="Signal transduction histidine kinase dimerisation/phosphoacceptor" evidence="7">
    <location>
        <begin position="192"/>
        <end position="255"/>
    </location>
</feature>
<evidence type="ECO:0000313" key="8">
    <source>
        <dbReference type="EMBL" id="OWJ58072.1"/>
    </source>
</evidence>
<proteinExistence type="predicted"/>
<evidence type="ECO:0000259" key="7">
    <source>
        <dbReference type="SMART" id="SM00388"/>
    </source>
</evidence>
<dbReference type="SMART" id="SM00388">
    <property type="entry name" value="HisKA"/>
    <property type="match status" value="1"/>
</dbReference>
<evidence type="ECO:0000256" key="5">
    <source>
        <dbReference type="ARBA" id="ARBA00023012"/>
    </source>
</evidence>
<organism evidence="8 9">
    <name type="scientific">Inquilinus limosus</name>
    <dbReference type="NCBI Taxonomy" id="171674"/>
    <lineage>
        <taxon>Bacteria</taxon>
        <taxon>Pseudomonadati</taxon>
        <taxon>Pseudomonadota</taxon>
        <taxon>Alphaproteobacteria</taxon>
        <taxon>Rhodospirillales</taxon>
        <taxon>Rhodospirillaceae</taxon>
        <taxon>Inquilinus</taxon>
    </lineage>
</organism>
<feature type="transmembrane region" description="Helical" evidence="6">
    <location>
        <begin position="94"/>
        <end position="117"/>
    </location>
</feature>
<dbReference type="Pfam" id="PF00512">
    <property type="entry name" value="HisKA"/>
    <property type="match status" value="1"/>
</dbReference>
<dbReference type="PANTHER" id="PTHR43711">
    <property type="entry name" value="TWO-COMPONENT HISTIDINE KINASE"/>
    <property type="match status" value="1"/>
</dbReference>